<keyword evidence="4 9" id="KW-0436">Ligase</keyword>
<evidence type="ECO:0000256" key="5">
    <source>
        <dbReference type="ARBA" id="ARBA00022741"/>
    </source>
</evidence>
<reference evidence="9 10" key="1">
    <citation type="submission" date="2016-04" db="EMBL/GenBank/DDBJ databases">
        <title>Complete genome sequence of Thermococcus chitonophagus type strain GC74.</title>
        <authorList>
            <person name="Oger P.M."/>
        </authorList>
    </citation>
    <scope>NUCLEOTIDE SEQUENCE [LARGE SCALE GENOMIC DNA]</scope>
    <source>
        <strain evidence="9 10">GC74</strain>
    </source>
</reference>
<dbReference type="Pfam" id="PF10437">
    <property type="entry name" value="Lip_prot_lig_C"/>
    <property type="match status" value="1"/>
</dbReference>
<dbReference type="GO" id="GO:0016979">
    <property type="term" value="F:lipoate-protein ligase activity"/>
    <property type="evidence" value="ECO:0007669"/>
    <property type="project" value="UniProtKB-EC"/>
</dbReference>
<evidence type="ECO:0000259" key="8">
    <source>
        <dbReference type="Pfam" id="PF10437"/>
    </source>
</evidence>
<evidence type="ECO:0000313" key="10">
    <source>
        <dbReference type="Proteomes" id="UP000250189"/>
    </source>
</evidence>
<evidence type="ECO:0000256" key="6">
    <source>
        <dbReference type="ARBA" id="ARBA00022840"/>
    </source>
</evidence>
<dbReference type="OrthoDB" id="146287at2157"/>
<dbReference type="EMBL" id="CP015193">
    <property type="protein sequence ID" value="ASJ16372.1"/>
    <property type="molecule type" value="Genomic_DNA"/>
</dbReference>
<keyword evidence="5" id="KW-0547">Nucleotide-binding</keyword>
<dbReference type="PANTHER" id="PTHR43679">
    <property type="entry name" value="OCTANOYLTRANSFERASE LIPM-RELATED"/>
    <property type="match status" value="1"/>
</dbReference>
<gene>
    <name evidence="9" type="ORF">A3L04_04435</name>
</gene>
<feature type="domain" description="Lipoate protein ligase C-terminal" evidence="8">
    <location>
        <begin position="6"/>
        <end position="62"/>
    </location>
</feature>
<dbReference type="PANTHER" id="PTHR43679:SF2">
    <property type="entry name" value="OCTANOYL-[GCVH]:PROTEIN N-OCTANOYLTRANSFERASE"/>
    <property type="match status" value="1"/>
</dbReference>
<sequence length="93" mass="10774">MKLIGEHKAKKGLIRVEIDEDHGVAKSITITGDFFIYPESVVEDLETYLIGKKIEQLESAIEDFFSLRHDVEMPYLNVEDFKIAVRKALEEYK</sequence>
<proteinExistence type="predicted"/>
<dbReference type="SUPFAM" id="SSF82649">
    <property type="entry name" value="SufE/NifU"/>
    <property type="match status" value="1"/>
</dbReference>
<comment type="pathway">
    <text evidence="2">Protein modification; protein lipoylation via exogenous pathway; protein N(6)-(lipoyl)lysine from lipoate: step 1/2.</text>
</comment>
<comment type="catalytic activity">
    <reaction evidence="7">
        <text>L-lysyl-[lipoyl-carrier protein] + (R)-lipoate + ATP = N(6)-[(R)-lipoyl]-L-lysyl-[lipoyl-carrier protein] + AMP + diphosphate + H(+)</text>
        <dbReference type="Rhea" id="RHEA:49288"/>
        <dbReference type="Rhea" id="RHEA-COMP:10500"/>
        <dbReference type="Rhea" id="RHEA-COMP:10502"/>
        <dbReference type="ChEBI" id="CHEBI:15378"/>
        <dbReference type="ChEBI" id="CHEBI:29969"/>
        <dbReference type="ChEBI" id="CHEBI:30616"/>
        <dbReference type="ChEBI" id="CHEBI:33019"/>
        <dbReference type="ChEBI" id="CHEBI:83088"/>
        <dbReference type="ChEBI" id="CHEBI:83099"/>
        <dbReference type="ChEBI" id="CHEBI:456215"/>
        <dbReference type="EC" id="6.3.1.20"/>
    </reaction>
</comment>
<evidence type="ECO:0000256" key="4">
    <source>
        <dbReference type="ARBA" id="ARBA00022598"/>
    </source>
</evidence>
<dbReference type="RefSeq" id="WP_068578826.1">
    <property type="nucleotide sequence ID" value="NZ_CP015193.1"/>
</dbReference>
<organism evidence="9 10">
    <name type="scientific">Thermococcus chitonophagus</name>
    <dbReference type="NCBI Taxonomy" id="54262"/>
    <lineage>
        <taxon>Archaea</taxon>
        <taxon>Methanobacteriati</taxon>
        <taxon>Methanobacteriota</taxon>
        <taxon>Thermococci</taxon>
        <taxon>Thermococcales</taxon>
        <taxon>Thermococcaceae</taxon>
        <taxon>Thermococcus</taxon>
    </lineage>
</organism>
<evidence type="ECO:0000313" key="9">
    <source>
        <dbReference type="EMBL" id="ASJ16372.1"/>
    </source>
</evidence>
<protein>
    <recommendedName>
        <fullName evidence="3">lipoate--protein ligase</fullName>
        <ecNumber evidence="3">6.3.1.20</ecNumber>
    </recommendedName>
</protein>
<dbReference type="GO" id="GO:0005524">
    <property type="term" value="F:ATP binding"/>
    <property type="evidence" value="ECO:0007669"/>
    <property type="project" value="UniProtKB-KW"/>
</dbReference>
<evidence type="ECO:0000256" key="2">
    <source>
        <dbReference type="ARBA" id="ARBA00005124"/>
    </source>
</evidence>
<accession>A0A2Z2NA28</accession>
<evidence type="ECO:0000256" key="7">
    <source>
        <dbReference type="ARBA" id="ARBA00048037"/>
    </source>
</evidence>
<dbReference type="InterPro" id="IPR019491">
    <property type="entry name" value="Lipoate_protein_ligase_C"/>
</dbReference>
<evidence type="ECO:0000256" key="1">
    <source>
        <dbReference type="ARBA" id="ARBA00005085"/>
    </source>
</evidence>
<dbReference type="GO" id="GO:0009249">
    <property type="term" value="P:protein lipoylation"/>
    <property type="evidence" value="ECO:0007669"/>
    <property type="project" value="UniProtKB-ARBA"/>
</dbReference>
<keyword evidence="10" id="KW-1185">Reference proteome</keyword>
<dbReference type="Proteomes" id="UP000250189">
    <property type="component" value="Chromosome"/>
</dbReference>
<dbReference type="EC" id="6.3.1.20" evidence="3"/>
<comment type="pathway">
    <text evidence="1">Protein modification; protein lipoylation via exogenous pathway; protein N(6)-(lipoyl)lysine from lipoate: step 2/2.</text>
</comment>
<evidence type="ECO:0000256" key="3">
    <source>
        <dbReference type="ARBA" id="ARBA00012367"/>
    </source>
</evidence>
<dbReference type="InterPro" id="IPR050664">
    <property type="entry name" value="Octanoyltrans_LipM/LipL"/>
</dbReference>
<keyword evidence="6" id="KW-0067">ATP-binding</keyword>
<dbReference type="Gene3D" id="3.30.390.50">
    <property type="entry name" value="CO dehydrogenase flavoprotein, C-terminal domain"/>
    <property type="match status" value="1"/>
</dbReference>
<dbReference type="GeneID" id="33321797"/>
<dbReference type="AlphaFoldDB" id="A0A2Z2NA28"/>
<name>A0A2Z2NA28_9EURY</name>
<dbReference type="UniPathway" id="UPA00537">
    <property type="reaction ID" value="UER00594"/>
</dbReference>